<reference evidence="2" key="1">
    <citation type="submission" date="2019-04" db="EMBL/GenBank/DDBJ databases">
        <title>Friends and foes A comparative genomics study of 23 Aspergillus species from section Flavi.</title>
        <authorList>
            <consortium name="DOE Joint Genome Institute"/>
            <person name="Kjaerbolling I."/>
            <person name="Vesth T."/>
            <person name="Frisvad J.C."/>
            <person name="Nybo J.L."/>
            <person name="Theobald S."/>
            <person name="Kildgaard S."/>
            <person name="Isbrandt T."/>
            <person name="Kuo A."/>
            <person name="Sato A."/>
            <person name="Lyhne E.K."/>
            <person name="Kogle M.E."/>
            <person name="Wiebenga A."/>
            <person name="Kun R.S."/>
            <person name="Lubbers R.J."/>
            <person name="Makela M.R."/>
            <person name="Barry K."/>
            <person name="Chovatia M."/>
            <person name="Clum A."/>
            <person name="Daum C."/>
            <person name="Haridas S."/>
            <person name="He G."/>
            <person name="LaButti K."/>
            <person name="Lipzen A."/>
            <person name="Mondo S."/>
            <person name="Riley R."/>
            <person name="Salamov A."/>
            <person name="Simmons B.A."/>
            <person name="Magnuson J.K."/>
            <person name="Henrissat B."/>
            <person name="Mortensen U.H."/>
            <person name="Larsen T.O."/>
            <person name="Devries R.P."/>
            <person name="Grigoriev I.V."/>
            <person name="Machida M."/>
            <person name="Baker S.E."/>
            <person name="Andersen M.R."/>
        </authorList>
    </citation>
    <scope>NUCLEOTIDE SEQUENCE [LARGE SCALE GENOMIC DNA]</scope>
    <source>
        <strain evidence="2">CBS 121.62</strain>
    </source>
</reference>
<evidence type="ECO:0000313" key="2">
    <source>
        <dbReference type="EMBL" id="KAB8247170.1"/>
    </source>
</evidence>
<organism evidence="2">
    <name type="scientific">Aspergillus flavus</name>
    <dbReference type="NCBI Taxonomy" id="5059"/>
    <lineage>
        <taxon>Eukaryota</taxon>
        <taxon>Fungi</taxon>
        <taxon>Dikarya</taxon>
        <taxon>Ascomycota</taxon>
        <taxon>Pezizomycotina</taxon>
        <taxon>Eurotiomycetes</taxon>
        <taxon>Eurotiomycetidae</taxon>
        <taxon>Eurotiales</taxon>
        <taxon>Aspergillaceae</taxon>
        <taxon>Aspergillus</taxon>
        <taxon>Aspergillus subgen. Circumdati</taxon>
    </lineage>
</organism>
<dbReference type="VEuPathDB" id="FungiDB:AFLA_001172"/>
<name>A0A5N6H1W3_ASPFL</name>
<evidence type="ECO:0000256" key="1">
    <source>
        <dbReference type="SAM" id="MobiDB-lite"/>
    </source>
</evidence>
<proteinExistence type="predicted"/>
<accession>A0A5N6H1W3</accession>
<sequence length="111" mass="12393">MRPNAGTTYLKHPIPIVQHQQFHPIPKPPNPNTKQPGIRPGTSESNEALQWLCQAKHVSWRVKEMMSLACWFGPIVLLAVSGMRWREIGIGGCQMGWNVACGLCVGFCRRG</sequence>
<protein>
    <submittedName>
        <fullName evidence="2">Uncharacterized protein</fullName>
    </submittedName>
</protein>
<gene>
    <name evidence="2" type="ORF">BDV35DRAFT_205835</name>
</gene>
<dbReference type="Proteomes" id="UP000325434">
    <property type="component" value="Unassembled WGS sequence"/>
</dbReference>
<dbReference type="AlphaFoldDB" id="A0A5N6H1W3"/>
<feature type="region of interest" description="Disordered" evidence="1">
    <location>
        <begin position="21"/>
        <end position="43"/>
    </location>
</feature>
<dbReference type="EMBL" id="ML734592">
    <property type="protein sequence ID" value="KAB8247170.1"/>
    <property type="molecule type" value="Genomic_DNA"/>
</dbReference>